<keyword evidence="5" id="KW-0732">Signal</keyword>
<dbReference type="InterPro" id="IPR032799">
    <property type="entry name" value="TAXi_C"/>
</dbReference>
<name>A0A8S1ZTW0_ARAAE</name>
<dbReference type="InterPro" id="IPR033121">
    <property type="entry name" value="PEPTIDASE_A1"/>
</dbReference>
<dbReference type="Pfam" id="PF04832">
    <property type="entry name" value="SOUL"/>
    <property type="match status" value="1"/>
</dbReference>
<keyword evidence="9" id="KW-1185">Reference proteome</keyword>
<dbReference type="Pfam" id="PF14541">
    <property type="entry name" value="TAXi_C"/>
    <property type="match status" value="1"/>
</dbReference>
<accession>A0A8S1ZTW0</accession>
<dbReference type="PROSITE" id="PS51767">
    <property type="entry name" value="PEPTIDASE_A1"/>
    <property type="match status" value="1"/>
</dbReference>
<dbReference type="Pfam" id="PF04833">
    <property type="entry name" value="COBRA"/>
    <property type="match status" value="2"/>
</dbReference>
<evidence type="ECO:0000256" key="5">
    <source>
        <dbReference type="ARBA" id="ARBA00022729"/>
    </source>
</evidence>
<dbReference type="GO" id="GO:0006508">
    <property type="term" value="P:proteolysis"/>
    <property type="evidence" value="ECO:0007669"/>
    <property type="project" value="UniProtKB-KW"/>
</dbReference>
<dbReference type="Proteomes" id="UP000682877">
    <property type="component" value="Chromosome 3"/>
</dbReference>
<evidence type="ECO:0000256" key="4">
    <source>
        <dbReference type="ARBA" id="ARBA00022670"/>
    </source>
</evidence>
<dbReference type="AlphaFoldDB" id="A0A8S1ZTW0"/>
<dbReference type="Pfam" id="PF14543">
    <property type="entry name" value="TAXi_N"/>
    <property type="match status" value="1"/>
</dbReference>
<dbReference type="InterPro" id="IPR021109">
    <property type="entry name" value="Peptidase_aspartic_dom_sf"/>
</dbReference>
<dbReference type="SUPFAM" id="SSF55136">
    <property type="entry name" value="Probable bacterial effector-binding domain"/>
    <property type="match status" value="1"/>
</dbReference>
<comment type="similarity">
    <text evidence="3">Belongs to the HEBP family.</text>
</comment>
<dbReference type="GO" id="GO:0008233">
    <property type="term" value="F:peptidase activity"/>
    <property type="evidence" value="ECO:0007669"/>
    <property type="project" value="UniProtKB-KW"/>
</dbReference>
<dbReference type="PANTHER" id="PTHR31673">
    <property type="entry name" value="PROTEIN COBRA"/>
    <property type="match status" value="1"/>
</dbReference>
<dbReference type="Gene3D" id="2.40.70.10">
    <property type="entry name" value="Acid Proteases"/>
    <property type="match status" value="2"/>
</dbReference>
<dbReference type="EMBL" id="LR999453">
    <property type="protein sequence ID" value="CAE5966732.1"/>
    <property type="molecule type" value="Genomic_DNA"/>
</dbReference>
<dbReference type="PANTHER" id="PTHR31673:SF41">
    <property type="entry name" value="COBRA-LIKE PROTEIN"/>
    <property type="match status" value="1"/>
</dbReference>
<dbReference type="InterPro" id="IPR011256">
    <property type="entry name" value="Reg_factor_effector_dom_sf"/>
</dbReference>
<dbReference type="GO" id="GO:0005886">
    <property type="term" value="C:plasma membrane"/>
    <property type="evidence" value="ECO:0007669"/>
    <property type="project" value="TreeGrafter"/>
</dbReference>
<proteinExistence type="inferred from homology"/>
<dbReference type="GO" id="GO:0010215">
    <property type="term" value="P:cellulose microfibril organization"/>
    <property type="evidence" value="ECO:0007669"/>
    <property type="project" value="InterPro"/>
</dbReference>
<evidence type="ECO:0000313" key="8">
    <source>
        <dbReference type="EMBL" id="CAE5966732.1"/>
    </source>
</evidence>
<dbReference type="InterPro" id="IPR006917">
    <property type="entry name" value="SOUL_heme-bd"/>
</dbReference>
<dbReference type="SUPFAM" id="SSF50630">
    <property type="entry name" value="Acid proteases"/>
    <property type="match status" value="1"/>
</dbReference>
<dbReference type="InterPro" id="IPR032861">
    <property type="entry name" value="TAXi_N"/>
</dbReference>
<evidence type="ECO:0000259" key="7">
    <source>
        <dbReference type="PROSITE" id="PS51767"/>
    </source>
</evidence>
<feature type="domain" description="Peptidase A1" evidence="7">
    <location>
        <begin position="171"/>
        <end position="484"/>
    </location>
</feature>
<comment type="similarity">
    <text evidence="1">Belongs to the COBRA family.</text>
</comment>
<sequence>MDGYTAPGWELGWSWYEEEIIWSILGAKATKQGDCSAFEDTDVPQCCLNNPTIVDLPVATQDDLRVENCCKGGVIAAGSSASFQITVGRVGTEANPPQSLTFIAPGSEYQCDSFSETMNSPGSESYYVLFFLLFTFPLPIISKKIPRKTLSLGSNEQKIIPISLHPFPPAAYALISIGDPPIKEELHIDTGVDLTWVLHEKPSDYDPSRSSSFSNISCDGLVNVRSIFPSRETGQCNYAVKLADKSSYRGILGRETFIFETGEGGLGMSKNVLFGFGITVGGPQAGTGTLGLKLGRGLSILNSFNWKFSICIGNFYDNLHEKHFISLGDNAIFTGMEISLDTKEGTYKINLASITVNRKNLGIDDDLSKSNTLLDTGTSSLRLVKGVYSVVFTEIVKEMTKAGYDMLSIDGDTCYSGKISKHIPLLVVLTFDKVEINMEAPSLFMQDDENYFCLNVHESPINENLIGIPVFADYNLDDCPSDVIEMNQSPWEPDDFDMHDYPFMRGPFMSRARYNRIGANFSFTPEEDLVGNVTIRWDIMNISRDSYTANVTIFNYLKKQEAIEGPWELGWTWYEDEILVSTLGAKVSKQSNVLKFGECCNHRVTFVDLPQQTDDDQRIVANCCKGGVIPSWFREADLAKSSSSFQISVGQVGIKFHPPPLDVMLTTQGLEYVCGSLSEVRNTPGYLNTWLTTCNLYALQILKIHEKLPIDLNSFPNPNQRCSVSVRTARVIAAMNRAIRRQRQSQAVSATESRVSLVFALASQASSVSQRLLADLAVETAKYVFPKRFNSSNLEEALMSVPDLETMEFRVVSRTDKYEIRQVEPYFVAETTMPGETGFDFYGASKSFNVLAEYLFGKNTIKEKMEMTTPVVTRKAQSVGDKMEMTTPVITTKAKDQTQWRMSFVMPSKYGSNLPLPKDPSVKIQEVPRKIVAVVAFSGYVTDEEIERREKELRRALHNDKKFRVRDGVSVEVAQYNPPFTLPFMRRNEVSLEVESKED</sequence>
<protein>
    <recommendedName>
        <fullName evidence="7">Peptidase A1 domain-containing protein</fullName>
    </recommendedName>
</protein>
<keyword evidence="6" id="KW-0325">Glycoprotein</keyword>
<gene>
    <name evidence="8" type="ORF">AARE701A_LOCUS6791</name>
</gene>
<organism evidence="8 9">
    <name type="scientific">Arabidopsis arenosa</name>
    <name type="common">Sand rock-cress</name>
    <name type="synonym">Cardaminopsis arenosa</name>
    <dbReference type="NCBI Taxonomy" id="38785"/>
    <lineage>
        <taxon>Eukaryota</taxon>
        <taxon>Viridiplantae</taxon>
        <taxon>Streptophyta</taxon>
        <taxon>Embryophyta</taxon>
        <taxon>Tracheophyta</taxon>
        <taxon>Spermatophyta</taxon>
        <taxon>Magnoliopsida</taxon>
        <taxon>eudicotyledons</taxon>
        <taxon>Gunneridae</taxon>
        <taxon>Pentapetalae</taxon>
        <taxon>rosids</taxon>
        <taxon>malvids</taxon>
        <taxon>Brassicales</taxon>
        <taxon>Brassicaceae</taxon>
        <taxon>Camelineae</taxon>
        <taxon>Arabidopsis</taxon>
    </lineage>
</organism>
<evidence type="ECO:0000313" key="9">
    <source>
        <dbReference type="Proteomes" id="UP000682877"/>
    </source>
</evidence>
<dbReference type="InterPro" id="IPR006918">
    <property type="entry name" value="COBRA_pln"/>
</dbReference>
<keyword evidence="4" id="KW-0645">Protease</keyword>
<reference evidence="8" key="1">
    <citation type="submission" date="2021-01" db="EMBL/GenBank/DDBJ databases">
        <authorList>
            <person name="Bezrukov I."/>
        </authorList>
    </citation>
    <scope>NUCLEOTIDE SEQUENCE</scope>
</reference>
<evidence type="ECO:0000256" key="2">
    <source>
        <dbReference type="ARBA" id="ARBA00007447"/>
    </source>
</evidence>
<dbReference type="Gene3D" id="3.20.80.10">
    <property type="entry name" value="Regulatory factor, effector binding domain"/>
    <property type="match status" value="1"/>
</dbReference>
<keyword evidence="4" id="KW-0378">Hydrolase</keyword>
<evidence type="ECO:0000256" key="3">
    <source>
        <dbReference type="ARBA" id="ARBA00009817"/>
    </source>
</evidence>
<comment type="similarity">
    <text evidence="2">Belongs to the peptidase A1 family.</text>
</comment>
<evidence type="ECO:0000256" key="6">
    <source>
        <dbReference type="ARBA" id="ARBA00023180"/>
    </source>
</evidence>
<dbReference type="GO" id="GO:0052324">
    <property type="term" value="P:plant-type cell wall cellulose biosynthetic process"/>
    <property type="evidence" value="ECO:0007669"/>
    <property type="project" value="TreeGrafter"/>
</dbReference>
<evidence type="ECO:0000256" key="1">
    <source>
        <dbReference type="ARBA" id="ARBA00005507"/>
    </source>
</evidence>